<dbReference type="GO" id="GO:0003676">
    <property type="term" value="F:nucleic acid binding"/>
    <property type="evidence" value="ECO:0007669"/>
    <property type="project" value="InterPro"/>
</dbReference>
<dbReference type="InterPro" id="IPR050951">
    <property type="entry name" value="Retrovirus_Pol_polyprotein"/>
</dbReference>
<accession>A0A4Y2FKS9</accession>
<feature type="domain" description="Integrase catalytic" evidence="1">
    <location>
        <begin position="1"/>
        <end position="97"/>
    </location>
</feature>
<keyword evidence="3" id="KW-1185">Reference proteome</keyword>
<dbReference type="InterPro" id="IPR012337">
    <property type="entry name" value="RNaseH-like_sf"/>
</dbReference>
<comment type="caution">
    <text evidence="2">The sequence shown here is derived from an EMBL/GenBank/DDBJ whole genome shotgun (WGS) entry which is preliminary data.</text>
</comment>
<dbReference type="OrthoDB" id="6431839at2759"/>
<gene>
    <name evidence="2" type="ORF">AVEN_180966_1</name>
</gene>
<dbReference type="Gene3D" id="3.30.420.10">
    <property type="entry name" value="Ribonuclease H-like superfamily/Ribonuclease H"/>
    <property type="match status" value="1"/>
</dbReference>
<proteinExistence type="predicted"/>
<dbReference type="Proteomes" id="UP000499080">
    <property type="component" value="Unassembled WGS sequence"/>
</dbReference>
<evidence type="ECO:0000313" key="3">
    <source>
        <dbReference type="Proteomes" id="UP000499080"/>
    </source>
</evidence>
<dbReference type="InterPro" id="IPR001584">
    <property type="entry name" value="Integrase_cat-core"/>
</dbReference>
<dbReference type="PANTHER" id="PTHR37984">
    <property type="entry name" value="PROTEIN CBG26694"/>
    <property type="match status" value="1"/>
</dbReference>
<protein>
    <recommendedName>
        <fullName evidence="1">Integrase catalytic domain-containing protein</fullName>
    </recommendedName>
</protein>
<evidence type="ECO:0000259" key="1">
    <source>
        <dbReference type="PROSITE" id="PS50994"/>
    </source>
</evidence>
<dbReference type="PANTHER" id="PTHR37984:SF15">
    <property type="entry name" value="INTEGRASE CATALYTIC DOMAIN-CONTAINING PROTEIN"/>
    <property type="match status" value="1"/>
</dbReference>
<reference evidence="2 3" key="1">
    <citation type="journal article" date="2019" name="Sci. Rep.">
        <title>Orb-weaving spider Araneus ventricosus genome elucidates the spidroin gene catalogue.</title>
        <authorList>
            <person name="Kono N."/>
            <person name="Nakamura H."/>
            <person name="Ohtoshi R."/>
            <person name="Moran D.A.P."/>
            <person name="Shinohara A."/>
            <person name="Yoshida Y."/>
            <person name="Fujiwara M."/>
            <person name="Mori M."/>
            <person name="Tomita M."/>
            <person name="Arakawa K."/>
        </authorList>
    </citation>
    <scope>NUCLEOTIDE SEQUENCE [LARGE SCALE GENOMIC DNA]</scope>
</reference>
<evidence type="ECO:0000313" key="2">
    <source>
        <dbReference type="EMBL" id="GBM41065.1"/>
    </source>
</evidence>
<name>A0A4Y2FKS9_ARAVE</name>
<dbReference type="GO" id="GO:0015074">
    <property type="term" value="P:DNA integration"/>
    <property type="evidence" value="ECO:0007669"/>
    <property type="project" value="InterPro"/>
</dbReference>
<dbReference type="AlphaFoldDB" id="A0A4Y2FKS9"/>
<dbReference type="EMBL" id="BGPR01000950">
    <property type="protein sequence ID" value="GBM41065.1"/>
    <property type="molecule type" value="Genomic_DNA"/>
</dbReference>
<dbReference type="InterPro" id="IPR036397">
    <property type="entry name" value="RNaseH_sf"/>
</dbReference>
<dbReference type="PROSITE" id="PS50994">
    <property type="entry name" value="INTEGRASE"/>
    <property type="match status" value="1"/>
</dbReference>
<sequence>MGFPKQIPNDQGSSYMSNLAVKFAEKFGTKVTRSSIHHPQNNPVERCHRIIKRILKVLCIEAAPEWENHVPAALFALRTIRHESTGFTPSELVYGPNLRTPVTLLYERWINPED</sequence>
<organism evidence="2 3">
    <name type="scientific">Araneus ventricosus</name>
    <name type="common">Orbweaver spider</name>
    <name type="synonym">Epeira ventricosa</name>
    <dbReference type="NCBI Taxonomy" id="182803"/>
    <lineage>
        <taxon>Eukaryota</taxon>
        <taxon>Metazoa</taxon>
        <taxon>Ecdysozoa</taxon>
        <taxon>Arthropoda</taxon>
        <taxon>Chelicerata</taxon>
        <taxon>Arachnida</taxon>
        <taxon>Araneae</taxon>
        <taxon>Araneomorphae</taxon>
        <taxon>Entelegynae</taxon>
        <taxon>Araneoidea</taxon>
        <taxon>Araneidae</taxon>
        <taxon>Araneus</taxon>
    </lineage>
</organism>
<dbReference type="SUPFAM" id="SSF53098">
    <property type="entry name" value="Ribonuclease H-like"/>
    <property type="match status" value="1"/>
</dbReference>